<dbReference type="SUPFAM" id="SSF57701">
    <property type="entry name" value="Zn2/Cys6 DNA-binding domain"/>
    <property type="match status" value="1"/>
</dbReference>
<reference evidence="5 6" key="1">
    <citation type="submission" date="2017-03" db="EMBL/GenBank/DDBJ databases">
        <title>Genomes of endolithic fungi from Antarctica.</title>
        <authorList>
            <person name="Coleine C."/>
            <person name="Masonjones S."/>
            <person name="Stajich J.E."/>
        </authorList>
    </citation>
    <scope>NUCLEOTIDE SEQUENCE [LARGE SCALE GENOMIC DNA]</scope>
    <source>
        <strain evidence="5 6">CCFEE 6315</strain>
    </source>
</reference>
<evidence type="ECO:0000313" key="6">
    <source>
        <dbReference type="Proteomes" id="UP000308549"/>
    </source>
</evidence>
<organism evidence="5 6">
    <name type="scientific">Salinomyces thailandicus</name>
    <dbReference type="NCBI Taxonomy" id="706561"/>
    <lineage>
        <taxon>Eukaryota</taxon>
        <taxon>Fungi</taxon>
        <taxon>Dikarya</taxon>
        <taxon>Ascomycota</taxon>
        <taxon>Pezizomycotina</taxon>
        <taxon>Dothideomycetes</taxon>
        <taxon>Dothideomycetidae</taxon>
        <taxon>Mycosphaerellales</taxon>
        <taxon>Teratosphaeriaceae</taxon>
        <taxon>Salinomyces</taxon>
    </lineage>
</organism>
<evidence type="ECO:0000313" key="5">
    <source>
        <dbReference type="EMBL" id="TKA25341.1"/>
    </source>
</evidence>
<feature type="region of interest" description="Disordered" evidence="3">
    <location>
        <begin position="1376"/>
        <end position="1409"/>
    </location>
</feature>
<dbReference type="GO" id="GO:0003677">
    <property type="term" value="F:DNA binding"/>
    <property type="evidence" value="ECO:0007669"/>
    <property type="project" value="InterPro"/>
</dbReference>
<dbReference type="GO" id="GO:0008270">
    <property type="term" value="F:zinc ion binding"/>
    <property type="evidence" value="ECO:0007669"/>
    <property type="project" value="InterPro"/>
</dbReference>
<feature type="region of interest" description="Disordered" evidence="3">
    <location>
        <begin position="644"/>
        <end position="746"/>
    </location>
</feature>
<feature type="domain" description="Zn(2)-C6 fungal-type" evidence="4">
    <location>
        <begin position="749"/>
        <end position="785"/>
    </location>
</feature>
<evidence type="ECO:0000256" key="1">
    <source>
        <dbReference type="ARBA" id="ARBA00022723"/>
    </source>
</evidence>
<proteinExistence type="predicted"/>
<keyword evidence="2" id="KW-0539">Nucleus</keyword>
<keyword evidence="6" id="KW-1185">Reference proteome</keyword>
<dbReference type="Proteomes" id="UP000308549">
    <property type="component" value="Unassembled WGS sequence"/>
</dbReference>
<dbReference type="Pfam" id="PF04082">
    <property type="entry name" value="Fungal_trans"/>
    <property type="match status" value="1"/>
</dbReference>
<dbReference type="PANTHER" id="PTHR31644">
    <property type="entry name" value="TRANSCRIPTIONAL ACTIVATOR ARO80-RELATED"/>
    <property type="match status" value="1"/>
</dbReference>
<dbReference type="CDD" id="cd00067">
    <property type="entry name" value="GAL4"/>
    <property type="match status" value="1"/>
</dbReference>
<dbReference type="EMBL" id="NAJL01000036">
    <property type="protein sequence ID" value="TKA25341.1"/>
    <property type="molecule type" value="Genomic_DNA"/>
</dbReference>
<feature type="compositionally biased region" description="Basic and acidic residues" evidence="3">
    <location>
        <begin position="690"/>
        <end position="726"/>
    </location>
</feature>
<evidence type="ECO:0000259" key="4">
    <source>
        <dbReference type="PROSITE" id="PS50048"/>
    </source>
</evidence>
<dbReference type="PANTHER" id="PTHR31644:SF1">
    <property type="entry name" value="ZN(II)2CYS6 TRANSCRIPTION FACTOR (EUROFUNG)"/>
    <property type="match status" value="1"/>
</dbReference>
<dbReference type="SMART" id="SM00906">
    <property type="entry name" value="Fungal_trans"/>
    <property type="match status" value="2"/>
</dbReference>
<evidence type="ECO:0000256" key="3">
    <source>
        <dbReference type="SAM" id="MobiDB-lite"/>
    </source>
</evidence>
<dbReference type="OrthoDB" id="5818554at2759"/>
<keyword evidence="1" id="KW-0479">Metal-binding</keyword>
<gene>
    <name evidence="5" type="ORF">B0A50_06245</name>
</gene>
<dbReference type="InterPro" id="IPR007219">
    <property type="entry name" value="XnlR_reg_dom"/>
</dbReference>
<dbReference type="PROSITE" id="PS00463">
    <property type="entry name" value="ZN2_CY6_FUNGAL_1"/>
    <property type="match status" value="1"/>
</dbReference>
<dbReference type="GO" id="GO:0005634">
    <property type="term" value="C:nucleus"/>
    <property type="evidence" value="ECO:0007669"/>
    <property type="project" value="TreeGrafter"/>
</dbReference>
<feature type="compositionally biased region" description="Low complexity" evidence="3">
    <location>
        <begin position="1389"/>
        <end position="1409"/>
    </location>
</feature>
<comment type="caution">
    <text evidence="5">The sequence shown here is derived from an EMBL/GenBank/DDBJ whole genome shotgun (WGS) entry which is preliminary data.</text>
</comment>
<dbReference type="InterPro" id="IPR036864">
    <property type="entry name" value="Zn2-C6_fun-type_DNA-bd_sf"/>
</dbReference>
<dbReference type="PROSITE" id="PS50048">
    <property type="entry name" value="ZN2_CY6_FUNGAL_2"/>
    <property type="match status" value="1"/>
</dbReference>
<evidence type="ECO:0000256" key="2">
    <source>
        <dbReference type="ARBA" id="ARBA00023242"/>
    </source>
</evidence>
<dbReference type="SMART" id="SM00066">
    <property type="entry name" value="GAL4"/>
    <property type="match status" value="1"/>
</dbReference>
<dbReference type="Gene3D" id="4.10.240.10">
    <property type="entry name" value="Zn(2)-C6 fungal-type DNA-binding domain"/>
    <property type="match status" value="1"/>
</dbReference>
<feature type="compositionally biased region" description="Basic and acidic residues" evidence="3">
    <location>
        <begin position="655"/>
        <end position="677"/>
    </location>
</feature>
<dbReference type="CDD" id="cd12148">
    <property type="entry name" value="fungal_TF_MHR"/>
    <property type="match status" value="2"/>
</dbReference>
<accession>A0A4U0TSX7</accession>
<name>A0A4U0TSX7_9PEZI</name>
<sequence length="1478" mass="164335">MQLGAASVTQSFAEGRINSSSASYMSPESAMSFREGKVGFLGPTSYSAVFTENSGSLGILEQEEVDDQHLAPISAEKINQGAEVLALLRDMPLYERFTQRFFEMCDGILVPYPAYRIWVDDLWTEFGQLLASGGPEQLRSLSELVWRNTRRPLNVHGSMSAQEWARSVTGRGLRWEVVGTILSLTGLTAGNLSHWDSIFDAIRERYIDRATFVERMRRVSEHCLCFCYESEVLNDVYIAFMYQDLSLVECLKGDAHYAAWQRLGEVCDAIVAMGLHQGNHVKAETPFWLSQLRRKIFVSAYGRDKIVATFLGRPPRLSHRYCKMDGPLDLSDEQLFLEGPELSAVIARLDSNGWNTDRMLTRTALTRVWFQNCRIREDILEIALGTDDHEIAYRAEQIRIRLQTLQASYPEFMRVTPEEVLEKDGAQLGAGFGFARSERAARQVNAVFMLCTHTGTAHTEFLIQRALVNRRFGNYQELIPISRRILKMVLLAQSHKDFFRDFQGEYAYLLAIHGLPTAGVLAIEMLKQEQSRQYTPDILPRSETIQDLSVYISALSSVGPGEGNYSICNQGRRALKRVLDQILSPHVPPLTANEQPPAFDEMSLYFPTGNDADFLQWLENVEWDKGLWMNPNMAFGISGGVKGGYKGGSSSSSKAGRENKTKGVEKKVEKQPTKELRPTILERLARKVAKKEQQRARSHELDASGRREEAKARGKGKEMAAKRDSGADDDSGGSQTHRDDKKEKRTSRACLVCRKRKSACHLPTVDGVPVTPCERCKANNLECVIGSSNRGGRRVRKRTVEQAQLEDDAGGLRPAPHTPGFDTSGVDFSSAAQASELAHGFGIGAQSLSLPAMNASPSPAMFLDPALRSDAKDATFAEATRESSAENNNIAFDDLQNPSDALGILAQIASNGGDHNFAMSRQSTLQPASSQLDYPLVTEGKLGLSRIITLLQRYKLYYHPYFPLVPLATLDAGNLTRTAREERHLLTAVLVIASRDLTEEPHIFATCAEYMRSLVSALAAGGPGNVEAVEALLLLAEWTPYTSRSDAGHVGRGEEDREAWMHIGTALRIGYFLGLDRYSFAVRGDDVKDPQWQRKRLVWTACYTSDRQISIRLGRAFWSRGPGPLTTLRKEDFPMLAPAGPGEEDFASIFQATLELTLLFSNVHDVLYSNPGNSMRSHLSGGYIKYIDDFRSAIYGWKSVWGTLTCSPNLKATLLMSYDYLRLYTNAFAFHATIKRAVSQEPGVDNNGGKPKRGPSVQRVFYNNVGAVGDARFIYEGLDAAKSLLSMCNTFVDPERALRYMPLRFYLYCVYSAVFLYRARCAGVLSADEEQSVRQMVQETVNRLERSGIGSHHPGSRYSQLLKLLWDKVDRKERKERASTATLTNPYRPGSVNGPASAGAPGSNASAAANDSPAITEMMGDFSWTDLDAIGNFAVNGNQGLPTSMNDPEWWSGFLPADSNNFLYDTLPGMDNWDLGLQ</sequence>
<dbReference type="InterPro" id="IPR052780">
    <property type="entry name" value="AAA_Catabolism_Regulators"/>
</dbReference>
<dbReference type="GO" id="GO:0000981">
    <property type="term" value="F:DNA-binding transcription factor activity, RNA polymerase II-specific"/>
    <property type="evidence" value="ECO:0007669"/>
    <property type="project" value="InterPro"/>
</dbReference>
<dbReference type="InterPro" id="IPR001138">
    <property type="entry name" value="Zn2Cys6_DnaBD"/>
</dbReference>
<protein>
    <recommendedName>
        <fullName evidence="4">Zn(2)-C6 fungal-type domain-containing protein</fullName>
    </recommendedName>
</protein>
<dbReference type="GO" id="GO:0006351">
    <property type="term" value="P:DNA-templated transcription"/>
    <property type="evidence" value="ECO:0007669"/>
    <property type="project" value="InterPro"/>
</dbReference>